<dbReference type="AlphaFoldDB" id="A0A0X8F8B9"/>
<dbReference type="PROSITE" id="PS00681">
    <property type="entry name" value="CHAPERONINS_CPN10"/>
    <property type="match status" value="1"/>
</dbReference>
<dbReference type="FunFam" id="2.30.33.40:FF:000001">
    <property type="entry name" value="10 kDa chaperonin"/>
    <property type="match status" value="1"/>
</dbReference>
<dbReference type="InterPro" id="IPR018369">
    <property type="entry name" value="Chaprnonin_Cpn10_CS"/>
</dbReference>
<evidence type="ECO:0000256" key="3">
    <source>
        <dbReference type="HAMAP-Rule" id="MF_00580"/>
    </source>
</evidence>
<dbReference type="EMBL" id="PKGZ01000005">
    <property type="protein sequence ID" value="PKY91061.1"/>
    <property type="molecule type" value="Genomic_DNA"/>
</dbReference>
<dbReference type="RefSeq" id="WP_060776742.1">
    <property type="nucleotide sequence ID" value="NZ_CP014159.1"/>
</dbReference>
<evidence type="ECO:0000256" key="4">
    <source>
        <dbReference type="RuleBase" id="RU000535"/>
    </source>
</evidence>
<dbReference type="PANTHER" id="PTHR10772:SF58">
    <property type="entry name" value="CO-CHAPERONIN GROES"/>
    <property type="match status" value="1"/>
</dbReference>
<dbReference type="SMART" id="SM00883">
    <property type="entry name" value="Cpn10"/>
    <property type="match status" value="1"/>
</dbReference>
<dbReference type="PATRIC" id="fig|87541.4.peg.928"/>
<dbReference type="KEGG" id="acg:AWM71_03895"/>
<gene>
    <name evidence="3" type="primary">groES</name>
    <name evidence="3" type="synonym">groS</name>
    <name evidence="6" type="ORF">CYJ27_06320</name>
    <name evidence="5" type="ORF">HMPREF3187_00939</name>
</gene>
<dbReference type="OrthoDB" id="9806791at2"/>
<dbReference type="InterPro" id="IPR020818">
    <property type="entry name" value="Chaperonin_GroES"/>
</dbReference>
<dbReference type="Pfam" id="PF00166">
    <property type="entry name" value="Cpn10"/>
    <property type="match status" value="1"/>
</dbReference>
<dbReference type="GO" id="GO:0005737">
    <property type="term" value="C:cytoplasm"/>
    <property type="evidence" value="ECO:0007669"/>
    <property type="project" value="UniProtKB-SubCell"/>
</dbReference>
<dbReference type="GO" id="GO:0046872">
    <property type="term" value="F:metal ion binding"/>
    <property type="evidence" value="ECO:0007669"/>
    <property type="project" value="TreeGrafter"/>
</dbReference>
<dbReference type="InterPro" id="IPR037124">
    <property type="entry name" value="Chaperonin_GroES_sf"/>
</dbReference>
<dbReference type="CDD" id="cd00320">
    <property type="entry name" value="cpn10"/>
    <property type="match status" value="1"/>
</dbReference>
<organism evidence="6 8">
    <name type="scientific">Aerococcus christensenii</name>
    <dbReference type="NCBI Taxonomy" id="87541"/>
    <lineage>
        <taxon>Bacteria</taxon>
        <taxon>Bacillati</taxon>
        <taxon>Bacillota</taxon>
        <taxon>Bacilli</taxon>
        <taxon>Lactobacillales</taxon>
        <taxon>Aerococcaceae</taxon>
        <taxon>Aerococcus</taxon>
    </lineage>
</organism>
<dbReference type="Proteomes" id="UP000070422">
    <property type="component" value="Unassembled WGS sequence"/>
</dbReference>
<dbReference type="GO" id="GO:0005524">
    <property type="term" value="F:ATP binding"/>
    <property type="evidence" value="ECO:0007669"/>
    <property type="project" value="InterPro"/>
</dbReference>
<comment type="subcellular location">
    <subcellularLocation>
        <location evidence="3">Cytoplasm</location>
    </subcellularLocation>
</comment>
<keyword evidence="3" id="KW-0963">Cytoplasm</keyword>
<dbReference type="PANTHER" id="PTHR10772">
    <property type="entry name" value="10 KDA HEAT SHOCK PROTEIN"/>
    <property type="match status" value="1"/>
</dbReference>
<dbReference type="NCBIfam" id="NF001531">
    <property type="entry name" value="PRK00364.2-2"/>
    <property type="match status" value="1"/>
</dbReference>
<proteinExistence type="inferred from homology"/>
<protein>
    <recommendedName>
        <fullName evidence="3">Co-chaperonin GroES</fullName>
    </recommendedName>
    <alternativeName>
        <fullName evidence="3">10 kDa chaperonin</fullName>
    </alternativeName>
    <alternativeName>
        <fullName evidence="3">Chaperonin-10</fullName>
        <shortName evidence="3">Cpn10</shortName>
    </alternativeName>
</protein>
<name>A0A0X8F8B9_9LACT</name>
<reference evidence="6 8" key="2">
    <citation type="submission" date="2017-12" db="EMBL/GenBank/DDBJ databases">
        <title>Phylogenetic diversity of female urinary microbiome.</title>
        <authorList>
            <person name="Thomas-White K."/>
            <person name="Wolfe A.J."/>
        </authorList>
    </citation>
    <scope>NUCLEOTIDE SEQUENCE [LARGE SCALE GENOMIC DNA]</scope>
    <source>
        <strain evidence="6 8">UMB0844</strain>
    </source>
</reference>
<evidence type="ECO:0000313" key="6">
    <source>
        <dbReference type="EMBL" id="PKY91061.1"/>
    </source>
</evidence>
<dbReference type="PRINTS" id="PR00297">
    <property type="entry name" value="CHAPERONIN10"/>
</dbReference>
<dbReference type="GO" id="GO:0051087">
    <property type="term" value="F:protein-folding chaperone binding"/>
    <property type="evidence" value="ECO:0007669"/>
    <property type="project" value="TreeGrafter"/>
</dbReference>
<comment type="caution">
    <text evidence="6">The sequence shown here is derived from an EMBL/GenBank/DDBJ whole genome shotgun (WGS) entry which is preliminary data.</text>
</comment>
<comment type="function">
    <text evidence="3 4">Together with the chaperonin GroEL, plays an essential role in assisting protein folding. The GroEL-GroES system forms a nano-cage that allows encapsulation of the non-native substrate proteins and provides a physical environment optimized to promote and accelerate protein folding. GroES binds to the apical surface of the GroEL ring, thereby capping the opening of the GroEL channel.</text>
</comment>
<comment type="similarity">
    <text evidence="1 3 4">Belongs to the GroES chaperonin family.</text>
</comment>
<dbReference type="Proteomes" id="UP000234775">
    <property type="component" value="Unassembled WGS sequence"/>
</dbReference>
<evidence type="ECO:0000313" key="5">
    <source>
        <dbReference type="EMBL" id="KXB36298.1"/>
    </source>
</evidence>
<accession>A0A0X8F8B9</accession>
<evidence type="ECO:0000256" key="2">
    <source>
        <dbReference type="ARBA" id="ARBA00023186"/>
    </source>
</evidence>
<keyword evidence="8" id="KW-1185">Reference proteome</keyword>
<reference evidence="5 7" key="1">
    <citation type="submission" date="2016-01" db="EMBL/GenBank/DDBJ databases">
        <authorList>
            <person name="Oliw E.H."/>
        </authorList>
    </citation>
    <scope>NUCLEOTIDE SEQUENCE [LARGE SCALE GENOMIC DNA]</scope>
    <source>
        <strain evidence="5 7">KA00635</strain>
    </source>
</reference>
<dbReference type="STRING" id="87541.AWM71_03895"/>
<dbReference type="SUPFAM" id="SSF50129">
    <property type="entry name" value="GroES-like"/>
    <property type="match status" value="1"/>
</dbReference>
<evidence type="ECO:0000256" key="1">
    <source>
        <dbReference type="ARBA" id="ARBA00006975"/>
    </source>
</evidence>
<keyword evidence="2 3" id="KW-0143">Chaperone</keyword>
<evidence type="ECO:0000313" key="7">
    <source>
        <dbReference type="Proteomes" id="UP000070422"/>
    </source>
</evidence>
<dbReference type="InterPro" id="IPR011032">
    <property type="entry name" value="GroES-like_sf"/>
</dbReference>
<dbReference type="GO" id="GO:0051082">
    <property type="term" value="F:unfolded protein binding"/>
    <property type="evidence" value="ECO:0007669"/>
    <property type="project" value="TreeGrafter"/>
</dbReference>
<dbReference type="HAMAP" id="MF_00580">
    <property type="entry name" value="CH10"/>
    <property type="match status" value="1"/>
</dbReference>
<evidence type="ECO:0000313" key="8">
    <source>
        <dbReference type="Proteomes" id="UP000234775"/>
    </source>
</evidence>
<dbReference type="Gene3D" id="2.30.33.40">
    <property type="entry name" value="GroES chaperonin"/>
    <property type="match status" value="1"/>
</dbReference>
<comment type="subunit">
    <text evidence="3">Heptamer of 7 subunits arranged in a ring. Interacts with the chaperonin GroEL.</text>
</comment>
<dbReference type="GO" id="GO:0044183">
    <property type="term" value="F:protein folding chaperone"/>
    <property type="evidence" value="ECO:0007669"/>
    <property type="project" value="InterPro"/>
</dbReference>
<dbReference type="EMBL" id="LSCQ01000045">
    <property type="protein sequence ID" value="KXB36298.1"/>
    <property type="molecule type" value="Genomic_DNA"/>
</dbReference>
<sequence length="89" mass="9977">MLKPLNERVIIQVKEEEEKTASGIVLPSTAKEKPQIGEVVAVSEATEDYTPQVKVGDHVIFEKYATSEVKYEGQKYLIVKEKDLTAIVE</sequence>